<feature type="domain" description="DUF6351" evidence="2">
    <location>
        <begin position="40"/>
        <end position="177"/>
    </location>
</feature>
<name>A0A5B2XPR7_9PSEU</name>
<dbReference type="SUPFAM" id="SSF53474">
    <property type="entry name" value="alpha/beta-Hydrolases"/>
    <property type="match status" value="1"/>
</dbReference>
<dbReference type="Proteomes" id="UP000323454">
    <property type="component" value="Unassembled WGS sequence"/>
</dbReference>
<gene>
    <name evidence="3" type="ORF">F0L68_03975</name>
</gene>
<dbReference type="OrthoDB" id="7197847at2"/>
<organism evidence="3 4">
    <name type="scientific">Solihabitans fulvus</name>
    <dbReference type="NCBI Taxonomy" id="1892852"/>
    <lineage>
        <taxon>Bacteria</taxon>
        <taxon>Bacillati</taxon>
        <taxon>Actinomycetota</taxon>
        <taxon>Actinomycetes</taxon>
        <taxon>Pseudonocardiales</taxon>
        <taxon>Pseudonocardiaceae</taxon>
        <taxon>Solihabitans</taxon>
    </lineage>
</organism>
<dbReference type="Pfam" id="PF19878">
    <property type="entry name" value="DUF6351"/>
    <property type="match status" value="1"/>
</dbReference>
<dbReference type="AlphaFoldDB" id="A0A5B2XPR7"/>
<comment type="caution">
    <text evidence="3">The sequence shown here is derived from an EMBL/GenBank/DDBJ whole genome shotgun (WGS) entry which is preliminary data.</text>
</comment>
<accession>A0A5B2XPR7</accession>
<proteinExistence type="predicted"/>
<dbReference type="RefSeq" id="WP_149848022.1">
    <property type="nucleotide sequence ID" value="NZ_VUOB01000005.1"/>
</dbReference>
<reference evidence="3 4" key="2">
    <citation type="submission" date="2019-09" db="EMBL/GenBank/DDBJ databases">
        <authorList>
            <person name="Jin C."/>
        </authorList>
    </citation>
    <scope>NUCLEOTIDE SEQUENCE [LARGE SCALE GENOMIC DNA]</scope>
    <source>
        <strain evidence="3 4">AN110305</strain>
    </source>
</reference>
<dbReference type="InterPro" id="IPR045556">
    <property type="entry name" value="DUF6351"/>
</dbReference>
<evidence type="ECO:0000313" key="3">
    <source>
        <dbReference type="EMBL" id="KAA2265737.1"/>
    </source>
</evidence>
<dbReference type="EMBL" id="VUOB01000005">
    <property type="protein sequence ID" value="KAA2265737.1"/>
    <property type="molecule type" value="Genomic_DNA"/>
</dbReference>
<feature type="chain" id="PRO_5022722716" evidence="1">
    <location>
        <begin position="26"/>
        <end position="452"/>
    </location>
</feature>
<evidence type="ECO:0000256" key="1">
    <source>
        <dbReference type="SAM" id="SignalP"/>
    </source>
</evidence>
<sequence length="452" mass="46688">MRRRLLIGIAFVLAALVGAPSAGWAAPGDTVVDGTLPDGAAYRFEVPAGWNGTLLLFSHGYRGPGSPNPAADGPDAQTDRWLLAHGYALAGSSYATTGWAVAQAVPDQAATAELFAARFGHPRRTIAWGSSLGGLVTGSLLDARPDLVTGALPMCGVLDPVGAWNQALDAEFVFATLAAPTANLRLVGITDPVGNLAGAQAALDAAQATPQGRARIALTAAVADVPAWSDPSAPEPAAGDLAAQEHNQYVDLRAAAFPFAFALRAELEARAGGVVSWNTGVDYRRQLARSADRSLALGLYRAAGLPVEADLAALAAAPRVAADRRAVAYLAANHEPSGRLAVPVLTLHTTGDGLVAPEQERAYRNAVAQAGDGRLLRQVFVHRAGHCAFTMGEAVAALRALEHRLDTGRWDGATEPSALNAAASAVGGPVAPAFLRYRPGPPERTETGLRDG</sequence>
<reference evidence="3 4" key="1">
    <citation type="submission" date="2019-09" db="EMBL/GenBank/DDBJ databases">
        <title>Goodfellowia gen. nov., a new genus of the Pseudonocardineae related to Actinoalloteichus, containing Goodfellowia coeruleoviolacea gen. nov., comb. nov. gen. nov., comb. nov.</title>
        <authorList>
            <person name="Labeda D."/>
        </authorList>
    </citation>
    <scope>NUCLEOTIDE SEQUENCE [LARGE SCALE GENOMIC DNA]</scope>
    <source>
        <strain evidence="3 4">AN110305</strain>
    </source>
</reference>
<keyword evidence="1" id="KW-0732">Signal</keyword>
<evidence type="ECO:0000313" key="4">
    <source>
        <dbReference type="Proteomes" id="UP000323454"/>
    </source>
</evidence>
<keyword evidence="4" id="KW-1185">Reference proteome</keyword>
<evidence type="ECO:0000259" key="2">
    <source>
        <dbReference type="Pfam" id="PF19878"/>
    </source>
</evidence>
<protein>
    <submittedName>
        <fullName evidence="3">Prolyl oligopeptidase family serine peptidase</fullName>
    </submittedName>
</protein>
<dbReference type="InterPro" id="IPR029058">
    <property type="entry name" value="AB_hydrolase_fold"/>
</dbReference>
<dbReference type="Gene3D" id="3.40.50.1820">
    <property type="entry name" value="alpha/beta hydrolase"/>
    <property type="match status" value="2"/>
</dbReference>
<feature type="signal peptide" evidence="1">
    <location>
        <begin position="1"/>
        <end position="25"/>
    </location>
</feature>